<comment type="caution">
    <text evidence="2">The sequence shown here is derived from an EMBL/GenBank/DDBJ whole genome shotgun (WGS) entry which is preliminary data.</text>
</comment>
<proteinExistence type="predicted"/>
<feature type="compositionally biased region" description="Acidic residues" evidence="1">
    <location>
        <begin position="93"/>
        <end position="103"/>
    </location>
</feature>
<sequence>MTGKIVGGLDDDPSGGKNVGSLDHPADAADAAEADAASYTSPSSYSDDGGSSYDYGGSSDYGGGSSDGTSGEGSTDAPGTEDGTDGGGSGDDAVQDDGTDGPETDSTFRAETDSDDTDDPEDDTSPPEDDADNQDGGDEDGGPGGPDDGGGDRRPGVVSIDIQAMTMLIAAMERARDQIPEYEAELRGILVDVGLDEVDALEAPRFAQVTAWLDDELPGLRRRLALAQEIEDGGGLHTLPDRQPHPNRPPVSYDERRVSHHPPRVSVEHGQEAVTLFASRPDHNSVKKLIAKLDGNQHDPYFAHTFTSEADPVVVATTIDAARKHDDIDQDQVDKLAGLVGATVRTARRGTGELAPDEGFDDGWSEVTGSGQPAAS</sequence>
<evidence type="ECO:0000313" key="2">
    <source>
        <dbReference type="EMBL" id="NEE02790.1"/>
    </source>
</evidence>
<dbReference type="EMBL" id="JAAGOA010000017">
    <property type="protein sequence ID" value="NEE02790.1"/>
    <property type="molecule type" value="Genomic_DNA"/>
</dbReference>
<organism evidence="2 3">
    <name type="scientific">Phytoactinopolyspora halotolerans</name>
    <dbReference type="NCBI Taxonomy" id="1981512"/>
    <lineage>
        <taxon>Bacteria</taxon>
        <taxon>Bacillati</taxon>
        <taxon>Actinomycetota</taxon>
        <taxon>Actinomycetes</taxon>
        <taxon>Jiangellales</taxon>
        <taxon>Jiangellaceae</taxon>
        <taxon>Phytoactinopolyspora</taxon>
    </lineage>
</organism>
<feature type="compositionally biased region" description="Polar residues" evidence="1">
    <location>
        <begin position="367"/>
        <end position="376"/>
    </location>
</feature>
<feature type="region of interest" description="Disordered" evidence="1">
    <location>
        <begin position="234"/>
        <end position="268"/>
    </location>
</feature>
<feature type="compositionally biased region" description="Low complexity" evidence="1">
    <location>
        <begin position="28"/>
        <end position="58"/>
    </location>
</feature>
<evidence type="ECO:0000313" key="3">
    <source>
        <dbReference type="Proteomes" id="UP000475214"/>
    </source>
</evidence>
<feature type="compositionally biased region" description="Acidic residues" evidence="1">
    <location>
        <begin position="113"/>
        <end position="141"/>
    </location>
</feature>
<evidence type="ECO:0008006" key="4">
    <source>
        <dbReference type="Google" id="ProtNLM"/>
    </source>
</evidence>
<evidence type="ECO:0000256" key="1">
    <source>
        <dbReference type="SAM" id="MobiDB-lite"/>
    </source>
</evidence>
<reference evidence="2 3" key="1">
    <citation type="submission" date="2020-02" db="EMBL/GenBank/DDBJ databases">
        <authorList>
            <person name="Li X.-J."/>
            <person name="Han X.-M."/>
        </authorList>
    </citation>
    <scope>NUCLEOTIDE SEQUENCE [LARGE SCALE GENOMIC DNA]</scope>
    <source>
        <strain evidence="2 3">CCTCC AB 2017055</strain>
    </source>
</reference>
<feature type="region of interest" description="Disordered" evidence="1">
    <location>
        <begin position="1"/>
        <end position="156"/>
    </location>
</feature>
<feature type="region of interest" description="Disordered" evidence="1">
    <location>
        <begin position="347"/>
        <end position="376"/>
    </location>
</feature>
<feature type="compositionally biased region" description="Low complexity" evidence="1">
    <location>
        <begin position="67"/>
        <end position="81"/>
    </location>
</feature>
<dbReference type="RefSeq" id="WP_163741691.1">
    <property type="nucleotide sequence ID" value="NZ_JAAGOA010000017.1"/>
</dbReference>
<protein>
    <recommendedName>
        <fullName evidence="4">DUF222 domain-containing protein</fullName>
    </recommendedName>
</protein>
<name>A0A6L9SFG0_9ACTN</name>
<keyword evidence="3" id="KW-1185">Reference proteome</keyword>
<dbReference type="Proteomes" id="UP000475214">
    <property type="component" value="Unassembled WGS sequence"/>
</dbReference>
<dbReference type="AlphaFoldDB" id="A0A6L9SFG0"/>
<feature type="compositionally biased region" description="Acidic residues" evidence="1">
    <location>
        <begin position="355"/>
        <end position="364"/>
    </location>
</feature>
<accession>A0A6L9SFG0</accession>
<gene>
    <name evidence="2" type="ORF">G1H10_21730</name>
</gene>